<dbReference type="KEGG" id="est:DN752_17865"/>
<dbReference type="OrthoDB" id="9928607at2"/>
<reference evidence="1 2" key="1">
    <citation type="submission" date="2018-06" db="EMBL/GenBank/DDBJ databases">
        <title>Echinicola strongylocentroti sp. nov., isolated from a sea urchin Strongylocentrotus intermedius.</title>
        <authorList>
            <person name="Bae S.S."/>
        </authorList>
    </citation>
    <scope>NUCLEOTIDE SEQUENCE [LARGE SCALE GENOMIC DNA]</scope>
    <source>
        <strain evidence="1 2">MEBiC08714</strain>
    </source>
</reference>
<gene>
    <name evidence="1" type="ORF">DN752_17865</name>
</gene>
<evidence type="ECO:0000313" key="1">
    <source>
        <dbReference type="EMBL" id="AWW31847.1"/>
    </source>
</evidence>
<dbReference type="AlphaFoldDB" id="A0A2Z4IMA7"/>
<dbReference type="RefSeq" id="WP_112785220.1">
    <property type="nucleotide sequence ID" value="NZ_CP030041.1"/>
</dbReference>
<accession>A0A2Z4IMA7</accession>
<evidence type="ECO:0000313" key="2">
    <source>
        <dbReference type="Proteomes" id="UP000248688"/>
    </source>
</evidence>
<sequence length="68" mass="7307">MSDLKTTPILDGKYEVVGVKPGPIGTKLGVINLAKINEKTAERLINLGTSYLRKVAAPTDKPAKTDKK</sequence>
<keyword evidence="2" id="KW-1185">Reference proteome</keyword>
<name>A0A2Z4IMA7_9BACT</name>
<protein>
    <submittedName>
        <fullName evidence="1">Uncharacterized protein</fullName>
    </submittedName>
</protein>
<organism evidence="1 2">
    <name type="scientific">Echinicola strongylocentroti</name>
    <dbReference type="NCBI Taxonomy" id="1795355"/>
    <lineage>
        <taxon>Bacteria</taxon>
        <taxon>Pseudomonadati</taxon>
        <taxon>Bacteroidota</taxon>
        <taxon>Cytophagia</taxon>
        <taxon>Cytophagales</taxon>
        <taxon>Cyclobacteriaceae</taxon>
        <taxon>Echinicola</taxon>
    </lineage>
</organism>
<dbReference type="EMBL" id="CP030041">
    <property type="protein sequence ID" value="AWW31847.1"/>
    <property type="molecule type" value="Genomic_DNA"/>
</dbReference>
<proteinExistence type="predicted"/>
<dbReference type="Proteomes" id="UP000248688">
    <property type="component" value="Chromosome"/>
</dbReference>